<sequence>MNAKITLRKIVFLTMLIVSTTNYAQLSVPFKIRYQGFVKGDMTIIANNSVNRVDFTSGPNEPYYNLTSYAKLNDEFDMAYIDIDEDESTFSSSSAELYLENSNRKKIVYAGLYWSGTYRYNAGIQKSEKKFIPSDASRGTFSSVKLKLPNKEKYIDVSGQVIFDGAGKNEFDEIAPYAVYSNITDYLKELSNASGVYSVANVKATQGIIEGGVSAGWTIFIVYEDQNMSGKFVSSYDGFAGVTDKSTDIVFNGFQTLPEGNVRAKIACAALEGDNNLLGDQLLFSSNESKLFTPLSTNIRKDNNFFNSSITIENQNFINRYPDSKNTLGYDTCLFTIPNPNNTIIGNNIKEATLRLKSVGDRCFMFFTAFGVEVTPSTGEINYASTDDKPLKVASKNNMIKFIPANKDFLIEDYRTSSSINRNRKNTFIDSKNNIIEVQTASISSATSGYYIIANIFKTEQSAIEFVTFLKSKDIEADFFTNVLNNYRYVYLKKNNDLNEIVDLYLSKLDDTYEDRIQILAINKNNNDLIADASKKELPSKQEVAIKEPNKKELFDVQIVSIPNEPRGYYIVANVFSVSENSVNFFNSLKAKGLTPKVLINPMNNYKYVYLKKVDNEQEAQALYLSKINNTYQGKLWILSVNNNNALITDNDD</sequence>
<reference evidence="3" key="1">
    <citation type="journal article" date="2019" name="Int. J. Syst. Evol. Microbiol.">
        <title>The Global Catalogue of Microorganisms (GCM) 10K type strain sequencing project: providing services to taxonomists for standard genome sequencing and annotation.</title>
        <authorList>
            <consortium name="The Broad Institute Genomics Platform"/>
            <consortium name="The Broad Institute Genome Sequencing Center for Infectious Disease"/>
            <person name="Wu L."/>
            <person name="Ma J."/>
        </authorList>
    </citation>
    <scope>NUCLEOTIDE SEQUENCE [LARGE SCALE GENOMIC DNA]</scope>
    <source>
        <strain evidence="3">JCM 17069</strain>
    </source>
</reference>
<evidence type="ECO:0008006" key="4">
    <source>
        <dbReference type="Google" id="ProtNLM"/>
    </source>
</evidence>
<organism evidence="2 3">
    <name type="scientific">Flavobacterium cheonanense</name>
    <dbReference type="NCBI Taxonomy" id="706183"/>
    <lineage>
        <taxon>Bacteria</taxon>
        <taxon>Pseudomonadati</taxon>
        <taxon>Bacteroidota</taxon>
        <taxon>Flavobacteriia</taxon>
        <taxon>Flavobacteriales</taxon>
        <taxon>Flavobacteriaceae</taxon>
        <taxon>Flavobacterium</taxon>
    </lineage>
</organism>
<dbReference type="Proteomes" id="UP001500367">
    <property type="component" value="Unassembled WGS sequence"/>
</dbReference>
<feature type="chain" id="PRO_5046340617" description="SPOR domain-containing protein" evidence="1">
    <location>
        <begin position="25"/>
        <end position="653"/>
    </location>
</feature>
<evidence type="ECO:0000313" key="2">
    <source>
        <dbReference type="EMBL" id="GAA4068029.1"/>
    </source>
</evidence>
<feature type="signal peptide" evidence="1">
    <location>
        <begin position="1"/>
        <end position="24"/>
    </location>
</feature>
<proteinExistence type="predicted"/>
<comment type="caution">
    <text evidence="2">The sequence shown here is derived from an EMBL/GenBank/DDBJ whole genome shotgun (WGS) entry which is preliminary data.</text>
</comment>
<protein>
    <recommendedName>
        <fullName evidence="4">SPOR domain-containing protein</fullName>
    </recommendedName>
</protein>
<gene>
    <name evidence="2" type="ORF">GCM10022389_11430</name>
</gene>
<evidence type="ECO:0000313" key="3">
    <source>
        <dbReference type="Proteomes" id="UP001500367"/>
    </source>
</evidence>
<name>A0ABP7VIK7_9FLAO</name>
<dbReference type="EMBL" id="BAABCT010000002">
    <property type="protein sequence ID" value="GAA4068029.1"/>
    <property type="molecule type" value="Genomic_DNA"/>
</dbReference>
<keyword evidence="3" id="KW-1185">Reference proteome</keyword>
<keyword evidence="1" id="KW-0732">Signal</keyword>
<accession>A0ABP7VIK7</accession>
<evidence type="ECO:0000256" key="1">
    <source>
        <dbReference type="SAM" id="SignalP"/>
    </source>
</evidence>
<dbReference type="RefSeq" id="WP_344815784.1">
    <property type="nucleotide sequence ID" value="NZ_BAABCT010000002.1"/>
</dbReference>